<dbReference type="EMBL" id="CP011371">
    <property type="protein sequence ID" value="AKJ27373.1"/>
    <property type="molecule type" value="Genomic_DNA"/>
</dbReference>
<protein>
    <submittedName>
        <fullName evidence="2">Uncharacterized protein</fullName>
    </submittedName>
</protein>
<feature type="transmembrane region" description="Helical" evidence="1">
    <location>
        <begin position="12"/>
        <end position="29"/>
    </location>
</feature>
<keyword evidence="1" id="KW-1133">Transmembrane helix</keyword>
<evidence type="ECO:0000313" key="3">
    <source>
        <dbReference type="Proteomes" id="UP000035352"/>
    </source>
</evidence>
<keyword evidence="1" id="KW-0472">Membrane</keyword>
<evidence type="ECO:0000256" key="1">
    <source>
        <dbReference type="SAM" id="Phobius"/>
    </source>
</evidence>
<dbReference type="AlphaFoldDB" id="A0A0G3BHC1"/>
<reference evidence="2 3" key="1">
    <citation type="submission" date="2015-05" db="EMBL/GenBank/DDBJ databases">
        <authorList>
            <person name="Tang B."/>
            <person name="Yu Y."/>
        </authorList>
    </citation>
    <scope>NUCLEOTIDE SEQUENCE [LARGE SCALE GENOMIC DNA]</scope>
    <source>
        <strain evidence="2 3">DSM 7029</strain>
    </source>
</reference>
<keyword evidence="3" id="KW-1185">Reference proteome</keyword>
<keyword evidence="1" id="KW-0812">Transmembrane</keyword>
<dbReference type="Proteomes" id="UP000035352">
    <property type="component" value="Chromosome"/>
</dbReference>
<organism evidence="2 3">
    <name type="scientific">Caldimonas brevitalea</name>
    <dbReference type="NCBI Taxonomy" id="413882"/>
    <lineage>
        <taxon>Bacteria</taxon>
        <taxon>Pseudomonadati</taxon>
        <taxon>Pseudomonadota</taxon>
        <taxon>Betaproteobacteria</taxon>
        <taxon>Burkholderiales</taxon>
        <taxon>Sphaerotilaceae</taxon>
        <taxon>Caldimonas</taxon>
    </lineage>
</organism>
<accession>A0A0G3BHC1</accession>
<gene>
    <name evidence="2" type="ORF">AAW51_0682</name>
</gene>
<name>A0A0G3BHC1_9BURK</name>
<dbReference type="KEGG" id="pbh:AAW51_0682"/>
<sequence length="707" mass="78343">MAVDRSSTRWIGWAALICALMVLGAWFWWRWSIRPLDDQEFRAVIREIDAMVQTDEQDVYAFVVREATPSRIERLYRSDAVHRLSTDRLQNGLIFAGRGSLLRFDAPSDIVKRVERWFSYGIQAARRDKRLWTSHVHLYGPFPGWDDEPAAFLTLWNCMPQQAWLYPDRSPFDPTISARYTGLVAGSSAERDFGQCVRERSGRIAAFNAAQMVRDATERQQMAARMEPFLTRHFARHLASRGCKGTGPDDCVLIALLWSSLAPSDPRLASALQQLEPEIQPGSRLSTGLGIEASDSREDRRLRLVKGLRQAAFLRAKLISLTSAPAAWPAGTLPDALRQLARLQTELVLARDDAQRSWSDFDLAHANEPINPWPVLGTVVESHAGLVALGEQITALEVPSDCRHHGPWLQHLPTSLLTSIAVKGWTAGRPSQCLQPDWDWLRRDSGAEAGQLRAALVALLGGPSGWAHEEILSGLTAQATLCFNDSVGDAPAHVLVLCRAWVSQPQKMHERPSADGRRATHPETFVRLQLPGFPSTRSAQPPDAPQEHDAWLKDLLGRLGAPDPDMAMVVNALRNSSGQVITIQGWRSRDGQQQVIELQLMPVNNGAGLHAAAPSWPYGGDRLLLLLSSGRLKPVGVPARFAYQYDSGAITKVTDMDHDQRPEVWLTGPFGECDDPDSVPGISCAVEARHMGEIWADTLTYFKASVP</sequence>
<evidence type="ECO:0000313" key="2">
    <source>
        <dbReference type="EMBL" id="AKJ27373.1"/>
    </source>
</evidence>
<proteinExistence type="predicted"/>